<accession>A0A4Z0LV09</accession>
<comment type="caution">
    <text evidence="1">The sequence shown here is derived from an EMBL/GenBank/DDBJ whole genome shotgun (WGS) entry which is preliminary data.</text>
</comment>
<dbReference type="OrthoDB" id="484647at2"/>
<evidence type="ECO:0000313" key="1">
    <source>
        <dbReference type="EMBL" id="TGD71121.1"/>
    </source>
</evidence>
<reference evidence="1 2" key="1">
    <citation type="submission" date="2019-04" db="EMBL/GenBank/DDBJ databases">
        <title>Taxonomy of novel Haliea sp. from mangrove soil of West Coast of India.</title>
        <authorList>
            <person name="Verma A."/>
            <person name="Kumar P."/>
            <person name="Krishnamurthi S."/>
        </authorList>
    </citation>
    <scope>NUCLEOTIDE SEQUENCE [LARGE SCALE GENOMIC DNA]</scope>
    <source>
        <strain evidence="1 2">SAOS-164</strain>
    </source>
</reference>
<dbReference type="Proteomes" id="UP000298050">
    <property type="component" value="Unassembled WGS sequence"/>
</dbReference>
<dbReference type="AlphaFoldDB" id="A0A4Z0LV09"/>
<sequence length="238" mass="27933">MKYIDIDKLRKLRREDFLAIKPYPYFNTEGVLTAEGFRELLDNMPGLDLFEKKFGYERRAGQAPHDRYSLEYTPETPVPAPWKAFIDELCSDDYRHEIERLLGAKKAEFRFHWHYTPTGCDVSPHCDARREHGSHLFYFNSAEEWDPAWGGSTLVLDDGGRLDYNSAPDYDQFDAVHECDSIGNFSSLMLRTDHAWHAVRPISCPEDHMRRIFIVVVNPDNLFWKVRDRIVGKQVQRF</sequence>
<dbReference type="EMBL" id="SRLE01000016">
    <property type="protein sequence ID" value="TGD71121.1"/>
    <property type="molecule type" value="Genomic_DNA"/>
</dbReference>
<evidence type="ECO:0000313" key="2">
    <source>
        <dbReference type="Proteomes" id="UP000298050"/>
    </source>
</evidence>
<proteinExistence type="predicted"/>
<gene>
    <name evidence="1" type="ORF">E4634_19965</name>
</gene>
<dbReference type="RefSeq" id="WP_135446444.1">
    <property type="nucleotide sequence ID" value="NZ_SRLE01000016.1"/>
</dbReference>
<dbReference type="Gene3D" id="2.60.120.620">
    <property type="entry name" value="q2cbj1_9rhob like domain"/>
    <property type="match status" value="1"/>
</dbReference>
<keyword evidence="2" id="KW-1185">Reference proteome</keyword>
<protein>
    <recommendedName>
        <fullName evidence="3">Prolyl 4-hydroxylase alpha subunit Fe(2+) 2OG dioxygenase domain-containing protein</fullName>
    </recommendedName>
</protein>
<organism evidence="1 2">
    <name type="scientific">Mangrovimicrobium sediminis</name>
    <dbReference type="NCBI Taxonomy" id="2562682"/>
    <lineage>
        <taxon>Bacteria</taxon>
        <taxon>Pseudomonadati</taxon>
        <taxon>Pseudomonadota</taxon>
        <taxon>Gammaproteobacteria</taxon>
        <taxon>Cellvibrionales</taxon>
        <taxon>Halieaceae</taxon>
        <taxon>Mangrovimicrobium</taxon>
    </lineage>
</organism>
<evidence type="ECO:0008006" key="3">
    <source>
        <dbReference type="Google" id="ProtNLM"/>
    </source>
</evidence>
<name>A0A4Z0LV09_9GAMM</name>